<dbReference type="PIRSF" id="PIRSF024492">
    <property type="entry name" value="UCP024492"/>
    <property type="match status" value="1"/>
</dbReference>
<name>A0A226WM22_CABSO</name>
<dbReference type="Pfam" id="PF04343">
    <property type="entry name" value="DUF488"/>
    <property type="match status" value="1"/>
</dbReference>
<dbReference type="InterPro" id="IPR014519">
    <property type="entry name" value="UCP024492"/>
</dbReference>
<sequence>MNAPFFTIGHSTRPLAEFAGLLKESEIEMLVDVRSIPRSRTHPQFNLDTLPASLCAQGVAYAHIAALGGRRGRRNTDQLSPNTYWTHPAFRNYADYALGEPFREALEALLDLGREQRCAIMCSEAVWWRCHRRIVADYLLARGETVLHIMGPHQVRPATLTPEALPQPDGTVIYPEASAKPRATPN</sequence>
<dbReference type="AlphaFoldDB" id="A0A226WM22"/>
<gene>
    <name evidence="2" type="ORF">BSU04_42185</name>
</gene>
<dbReference type="Proteomes" id="UP000214720">
    <property type="component" value="Unassembled WGS sequence"/>
</dbReference>
<dbReference type="RefSeq" id="WP_089165785.1">
    <property type="nucleotide sequence ID" value="NZ_MTHB01000278.1"/>
</dbReference>
<dbReference type="EMBL" id="MTHB01000278">
    <property type="protein sequence ID" value="OXC72235.1"/>
    <property type="molecule type" value="Genomic_DNA"/>
</dbReference>
<dbReference type="PANTHER" id="PTHR39337:SF1">
    <property type="entry name" value="BLR5642 PROTEIN"/>
    <property type="match status" value="1"/>
</dbReference>
<evidence type="ECO:0000313" key="3">
    <source>
        <dbReference type="Proteomes" id="UP000214720"/>
    </source>
</evidence>
<accession>A0A226WM22</accession>
<dbReference type="OrthoDB" id="9789109at2"/>
<evidence type="ECO:0000256" key="1">
    <source>
        <dbReference type="SAM" id="MobiDB-lite"/>
    </source>
</evidence>
<reference evidence="3" key="1">
    <citation type="submission" date="2017-01" db="EMBL/GenBank/DDBJ databases">
        <title>Genome Analysis of Deinococcus marmoris KOPRI26562.</title>
        <authorList>
            <person name="Kim J.H."/>
            <person name="Oh H.-M."/>
        </authorList>
    </citation>
    <scope>NUCLEOTIDE SEQUENCE [LARGE SCALE GENOMIC DNA]</scope>
    <source>
        <strain evidence="3">PAMC 26633</strain>
    </source>
</reference>
<evidence type="ECO:0000313" key="2">
    <source>
        <dbReference type="EMBL" id="OXC72235.1"/>
    </source>
</evidence>
<dbReference type="InterPro" id="IPR007438">
    <property type="entry name" value="DUF488"/>
</dbReference>
<protein>
    <submittedName>
        <fullName evidence="2">Eukaryotic RNA-binding region RNP-1 signature protein</fullName>
    </submittedName>
</protein>
<feature type="region of interest" description="Disordered" evidence="1">
    <location>
        <begin position="164"/>
        <end position="186"/>
    </location>
</feature>
<dbReference type="PANTHER" id="PTHR39337">
    <property type="entry name" value="BLR5642 PROTEIN"/>
    <property type="match status" value="1"/>
</dbReference>
<comment type="caution">
    <text evidence="2">The sequence shown here is derived from an EMBL/GenBank/DDBJ whole genome shotgun (WGS) entry which is preliminary data.</text>
</comment>
<proteinExistence type="predicted"/>
<organism evidence="2 3">
    <name type="scientific">Caballeronia sordidicola</name>
    <name type="common">Burkholderia sordidicola</name>
    <dbReference type="NCBI Taxonomy" id="196367"/>
    <lineage>
        <taxon>Bacteria</taxon>
        <taxon>Pseudomonadati</taxon>
        <taxon>Pseudomonadota</taxon>
        <taxon>Betaproteobacteria</taxon>
        <taxon>Burkholderiales</taxon>
        <taxon>Burkholderiaceae</taxon>
        <taxon>Caballeronia</taxon>
    </lineage>
</organism>